<dbReference type="Proteomes" id="UP000262621">
    <property type="component" value="Unassembled WGS sequence"/>
</dbReference>
<dbReference type="EMBL" id="QVFU01000028">
    <property type="protein sequence ID" value="RFS44527.1"/>
    <property type="molecule type" value="Genomic_DNA"/>
</dbReference>
<gene>
    <name evidence="2" type="ORF">D0Q02_21720</name>
</gene>
<dbReference type="RefSeq" id="WP_117229867.1">
    <property type="nucleotide sequence ID" value="NZ_CP061725.1"/>
</dbReference>
<feature type="compositionally biased region" description="Low complexity" evidence="1">
    <location>
        <begin position="132"/>
        <end position="144"/>
    </location>
</feature>
<accession>A0A372FUQ1</accession>
<reference evidence="2 3" key="1">
    <citation type="submission" date="2018-08" db="EMBL/GenBank/DDBJ databases">
        <title>Verrucosispora craniellae sp. nov., isolated from a marine sponge in the South China Sea.</title>
        <authorList>
            <person name="Li L."/>
            <person name="Lin H.W."/>
        </authorList>
    </citation>
    <scope>NUCLEOTIDE SEQUENCE [LARGE SCALE GENOMIC DNA]</scope>
    <source>
        <strain evidence="2 3">LHW63014</strain>
    </source>
</reference>
<evidence type="ECO:0000313" key="2">
    <source>
        <dbReference type="EMBL" id="RFS44527.1"/>
    </source>
</evidence>
<proteinExistence type="predicted"/>
<evidence type="ECO:0000313" key="3">
    <source>
        <dbReference type="Proteomes" id="UP000262621"/>
    </source>
</evidence>
<protein>
    <submittedName>
        <fullName evidence="2">Uncharacterized protein</fullName>
    </submittedName>
</protein>
<organism evidence="2 3">
    <name type="scientific">Micromonospora craniellae</name>
    <dbReference type="NCBI Taxonomy" id="2294034"/>
    <lineage>
        <taxon>Bacteria</taxon>
        <taxon>Bacillati</taxon>
        <taxon>Actinomycetota</taxon>
        <taxon>Actinomycetes</taxon>
        <taxon>Micromonosporales</taxon>
        <taxon>Micromonosporaceae</taxon>
        <taxon>Micromonospora</taxon>
    </lineage>
</organism>
<sequence length="230" mass="24775">MAGDDLTASENAILVVLMAEAREVLNTDLRQRYGLDVRKPQRDKLTRLHYVASRKSGSTYALQLDDKGWVRVQNELDFTLRGASALGAALTALHGNLRDRVLARSGCATLTELFALSDVRAPAPTPSSEPIGSAPTPAGPAEPAGSLRARVVSAYHALAAEPGAWVNLRRLRPFFADVHRDDLDDALRRLIREEGVTLAPESNQKTLTEADIAAALRVGGQDNHLLAIGV</sequence>
<name>A0A372FUQ1_9ACTN</name>
<comment type="caution">
    <text evidence="2">The sequence shown here is derived from an EMBL/GenBank/DDBJ whole genome shotgun (WGS) entry which is preliminary data.</text>
</comment>
<dbReference type="AlphaFoldDB" id="A0A372FUQ1"/>
<keyword evidence="3" id="KW-1185">Reference proteome</keyword>
<feature type="region of interest" description="Disordered" evidence="1">
    <location>
        <begin position="121"/>
        <end position="144"/>
    </location>
</feature>
<evidence type="ECO:0000256" key="1">
    <source>
        <dbReference type="SAM" id="MobiDB-lite"/>
    </source>
</evidence>
<dbReference type="OrthoDB" id="3822696at2"/>